<dbReference type="GO" id="GO:0000470">
    <property type="term" value="P:maturation of LSU-rRNA"/>
    <property type="evidence" value="ECO:0007669"/>
    <property type="project" value="TreeGrafter"/>
</dbReference>
<dbReference type="GO" id="GO:0000460">
    <property type="term" value="P:maturation of 5.8S rRNA"/>
    <property type="evidence" value="ECO:0007669"/>
    <property type="project" value="TreeGrafter"/>
</dbReference>
<evidence type="ECO:0000256" key="1">
    <source>
        <dbReference type="ARBA" id="ARBA00004123"/>
    </source>
</evidence>
<evidence type="ECO:0000313" key="3">
    <source>
        <dbReference type="EMBL" id="GFB31588.1"/>
    </source>
</evidence>
<dbReference type="AlphaFoldDB" id="A0A699LFJ3"/>
<comment type="caution">
    <text evidence="3">The sequence shown here is derived from an EMBL/GenBank/DDBJ whole genome shotgun (WGS) entry which is preliminary data.</text>
</comment>
<dbReference type="PANTHER" id="PTHR23405">
    <property type="entry name" value="MAINTENANCE OF KILLER 16 MAK16 PROTEIN-RELATED"/>
    <property type="match status" value="1"/>
</dbReference>
<keyword evidence="2" id="KW-0539">Nucleus</keyword>
<proteinExistence type="predicted"/>
<dbReference type="PANTHER" id="PTHR23405:SF14">
    <property type="entry name" value="PROTEIN MAK16 HOMOLOG"/>
    <property type="match status" value="1"/>
</dbReference>
<sequence length="105" mass="12256">IKRESRREEKAQGAAQLEKNIEKELVERVMKGTYGDIYNYHLDSFNKFIDEYEEETEFEVEKEYVEGYEGEEDDEIEDFPGQEALLDGDDSKILFDVCVLGGVIF</sequence>
<dbReference type="GO" id="GO:0005730">
    <property type="term" value="C:nucleolus"/>
    <property type="evidence" value="ECO:0007669"/>
    <property type="project" value="TreeGrafter"/>
</dbReference>
<organism evidence="3">
    <name type="scientific">Tanacetum cinerariifolium</name>
    <name type="common">Dalmatian daisy</name>
    <name type="synonym">Chrysanthemum cinerariifolium</name>
    <dbReference type="NCBI Taxonomy" id="118510"/>
    <lineage>
        <taxon>Eukaryota</taxon>
        <taxon>Viridiplantae</taxon>
        <taxon>Streptophyta</taxon>
        <taxon>Embryophyta</taxon>
        <taxon>Tracheophyta</taxon>
        <taxon>Spermatophyta</taxon>
        <taxon>Magnoliopsida</taxon>
        <taxon>eudicotyledons</taxon>
        <taxon>Gunneridae</taxon>
        <taxon>Pentapetalae</taxon>
        <taxon>asterids</taxon>
        <taxon>campanulids</taxon>
        <taxon>Asterales</taxon>
        <taxon>Asteraceae</taxon>
        <taxon>Asteroideae</taxon>
        <taxon>Anthemideae</taxon>
        <taxon>Anthemidinae</taxon>
        <taxon>Tanacetum</taxon>
    </lineage>
</organism>
<comment type="subcellular location">
    <subcellularLocation>
        <location evidence="1">Nucleus</location>
    </subcellularLocation>
</comment>
<accession>A0A699LFJ3</accession>
<evidence type="ECO:0000256" key="2">
    <source>
        <dbReference type="ARBA" id="ARBA00023242"/>
    </source>
</evidence>
<protein>
    <submittedName>
        <fullName evidence="3">Protein MAK16 homolog</fullName>
    </submittedName>
</protein>
<dbReference type="GO" id="GO:0030687">
    <property type="term" value="C:preribosome, large subunit precursor"/>
    <property type="evidence" value="ECO:0007669"/>
    <property type="project" value="TreeGrafter"/>
</dbReference>
<gene>
    <name evidence="3" type="ORF">Tci_703559</name>
</gene>
<name>A0A699LFJ3_TANCI</name>
<feature type="non-terminal residue" evidence="3">
    <location>
        <position position="1"/>
    </location>
</feature>
<dbReference type="InterPro" id="IPR006958">
    <property type="entry name" value="Mak16"/>
</dbReference>
<reference evidence="3" key="1">
    <citation type="journal article" date="2019" name="Sci. Rep.">
        <title>Draft genome of Tanacetum cinerariifolium, the natural source of mosquito coil.</title>
        <authorList>
            <person name="Yamashiro T."/>
            <person name="Shiraishi A."/>
            <person name="Satake H."/>
            <person name="Nakayama K."/>
        </authorList>
    </citation>
    <scope>NUCLEOTIDE SEQUENCE</scope>
</reference>
<dbReference type="EMBL" id="BKCJ010600219">
    <property type="protein sequence ID" value="GFB31588.1"/>
    <property type="molecule type" value="Genomic_DNA"/>
</dbReference>
<dbReference type="Pfam" id="PF04874">
    <property type="entry name" value="Mak16"/>
    <property type="match status" value="1"/>
</dbReference>